<dbReference type="EMBL" id="LR796420">
    <property type="protein sequence ID" value="CAB4143489.1"/>
    <property type="molecule type" value="Genomic_DNA"/>
</dbReference>
<sequence>MMLVLEDLKGMTEFQVKKHLELGYTGEGINISEVAALLEDMDILIAYESVGSWGCDSSSFFLLKDREGKLYEVHGSHCSCYGFEGQFRLEETNVEALKARAHGTRYGLFSIGGYDENSDYNIAEAKQYIIDNL</sequence>
<protein>
    <submittedName>
        <fullName evidence="1">Uncharacterized protein</fullName>
    </submittedName>
</protein>
<name>A0A6J5MIM7_9CAUD</name>
<evidence type="ECO:0000313" key="1">
    <source>
        <dbReference type="EMBL" id="CAB4143489.1"/>
    </source>
</evidence>
<gene>
    <name evidence="1" type="ORF">UFOVP449_201</name>
</gene>
<reference evidence="1" key="1">
    <citation type="submission" date="2020-04" db="EMBL/GenBank/DDBJ databases">
        <authorList>
            <person name="Chiriac C."/>
            <person name="Salcher M."/>
            <person name="Ghai R."/>
            <person name="Kavagutti S V."/>
        </authorList>
    </citation>
    <scope>NUCLEOTIDE SEQUENCE</scope>
</reference>
<accession>A0A6J5MIM7</accession>
<proteinExistence type="predicted"/>
<organism evidence="1">
    <name type="scientific">uncultured Caudovirales phage</name>
    <dbReference type="NCBI Taxonomy" id="2100421"/>
    <lineage>
        <taxon>Viruses</taxon>
        <taxon>Duplodnaviria</taxon>
        <taxon>Heunggongvirae</taxon>
        <taxon>Uroviricota</taxon>
        <taxon>Caudoviricetes</taxon>
        <taxon>Peduoviridae</taxon>
        <taxon>Maltschvirus</taxon>
        <taxon>Maltschvirus maltsch</taxon>
    </lineage>
</organism>